<dbReference type="InterPro" id="IPR001223">
    <property type="entry name" value="Glyco_hydro18_cat"/>
</dbReference>
<dbReference type="InterPro" id="IPR017853">
    <property type="entry name" value="GH"/>
</dbReference>
<evidence type="ECO:0000256" key="4">
    <source>
        <dbReference type="ARBA" id="ARBA00012729"/>
    </source>
</evidence>
<dbReference type="EMBL" id="MU856955">
    <property type="protein sequence ID" value="KAK4152959.1"/>
    <property type="molecule type" value="Genomic_DNA"/>
</dbReference>
<accession>A0AAN6VKR8</accession>
<evidence type="ECO:0000256" key="13">
    <source>
        <dbReference type="SAM" id="SignalP"/>
    </source>
</evidence>
<proteinExistence type="inferred from homology"/>
<evidence type="ECO:0000313" key="16">
    <source>
        <dbReference type="Proteomes" id="UP001302745"/>
    </source>
</evidence>
<evidence type="ECO:0000256" key="8">
    <source>
        <dbReference type="ARBA" id="ARBA00023024"/>
    </source>
</evidence>
<comment type="catalytic activity">
    <reaction evidence="1">
        <text>Random endo-hydrolysis of N-acetyl-beta-D-glucosaminide (1-&gt;4)-beta-linkages in chitin and chitodextrins.</text>
        <dbReference type="EC" id="3.2.1.14"/>
    </reaction>
</comment>
<keyword evidence="10 12" id="KW-0326">Glycosidase</keyword>
<evidence type="ECO:0000256" key="12">
    <source>
        <dbReference type="RuleBase" id="RU000489"/>
    </source>
</evidence>
<dbReference type="GO" id="GO:0006032">
    <property type="term" value="P:chitin catabolic process"/>
    <property type="evidence" value="ECO:0007669"/>
    <property type="project" value="UniProtKB-KW"/>
</dbReference>
<evidence type="ECO:0000313" key="15">
    <source>
        <dbReference type="EMBL" id="KAK4152959.1"/>
    </source>
</evidence>
<keyword evidence="5" id="KW-0964">Secreted</keyword>
<comment type="caution">
    <text evidence="15">The sequence shown here is derived from an EMBL/GenBank/DDBJ whole genome shotgun (WGS) entry which is preliminary data.</text>
</comment>
<comment type="subcellular location">
    <subcellularLocation>
        <location evidence="2">Secreted</location>
    </subcellularLocation>
</comment>
<evidence type="ECO:0000256" key="6">
    <source>
        <dbReference type="ARBA" id="ARBA00022729"/>
    </source>
</evidence>
<dbReference type="GO" id="GO:0000272">
    <property type="term" value="P:polysaccharide catabolic process"/>
    <property type="evidence" value="ECO:0007669"/>
    <property type="project" value="UniProtKB-KW"/>
</dbReference>
<dbReference type="AlphaFoldDB" id="A0AAN6VKR8"/>
<dbReference type="InterPro" id="IPR011583">
    <property type="entry name" value="Chitinase_II/V-like_cat"/>
</dbReference>
<feature type="signal peptide" evidence="13">
    <location>
        <begin position="1"/>
        <end position="30"/>
    </location>
</feature>
<dbReference type="InterPro" id="IPR050314">
    <property type="entry name" value="Glycosyl_Hydrlase_18"/>
</dbReference>
<protein>
    <recommendedName>
        <fullName evidence="4">chitinase</fullName>
        <ecNumber evidence="4">3.2.1.14</ecNumber>
    </recommendedName>
</protein>
<dbReference type="SUPFAM" id="SSF54556">
    <property type="entry name" value="Chitinase insertion domain"/>
    <property type="match status" value="1"/>
</dbReference>
<dbReference type="Proteomes" id="UP001302745">
    <property type="component" value="Unassembled WGS sequence"/>
</dbReference>
<dbReference type="SMART" id="SM00636">
    <property type="entry name" value="Glyco_18"/>
    <property type="match status" value="1"/>
</dbReference>
<dbReference type="Gene3D" id="3.20.20.80">
    <property type="entry name" value="Glycosidases"/>
    <property type="match status" value="1"/>
</dbReference>
<dbReference type="SUPFAM" id="SSF51445">
    <property type="entry name" value="(Trans)glycosidases"/>
    <property type="match status" value="1"/>
</dbReference>
<dbReference type="Pfam" id="PF00704">
    <property type="entry name" value="Glyco_hydro_18"/>
    <property type="match status" value="1"/>
</dbReference>
<name>A0AAN6VKR8_9PEZI</name>
<evidence type="ECO:0000256" key="11">
    <source>
        <dbReference type="ARBA" id="ARBA00023326"/>
    </source>
</evidence>
<evidence type="ECO:0000256" key="1">
    <source>
        <dbReference type="ARBA" id="ARBA00000822"/>
    </source>
</evidence>
<evidence type="ECO:0000256" key="7">
    <source>
        <dbReference type="ARBA" id="ARBA00022801"/>
    </source>
</evidence>
<dbReference type="GO" id="GO:0008061">
    <property type="term" value="F:chitin binding"/>
    <property type="evidence" value="ECO:0007669"/>
    <property type="project" value="InterPro"/>
</dbReference>
<evidence type="ECO:0000256" key="2">
    <source>
        <dbReference type="ARBA" id="ARBA00004613"/>
    </source>
</evidence>
<dbReference type="CDD" id="cd06548">
    <property type="entry name" value="GH18_chitinase"/>
    <property type="match status" value="1"/>
</dbReference>
<dbReference type="FunFam" id="3.20.20.80:FF:000075">
    <property type="entry name" value="Sporulation-specific chitinase"/>
    <property type="match status" value="1"/>
</dbReference>
<gene>
    <name evidence="15" type="ORF">C8A00DRAFT_15773</name>
</gene>
<organism evidence="15 16">
    <name type="scientific">Chaetomidium leptoderma</name>
    <dbReference type="NCBI Taxonomy" id="669021"/>
    <lineage>
        <taxon>Eukaryota</taxon>
        <taxon>Fungi</taxon>
        <taxon>Dikarya</taxon>
        <taxon>Ascomycota</taxon>
        <taxon>Pezizomycotina</taxon>
        <taxon>Sordariomycetes</taxon>
        <taxon>Sordariomycetidae</taxon>
        <taxon>Sordariales</taxon>
        <taxon>Chaetomiaceae</taxon>
        <taxon>Chaetomidium</taxon>
    </lineage>
</organism>
<reference evidence="15" key="1">
    <citation type="journal article" date="2023" name="Mol. Phylogenet. Evol.">
        <title>Genome-scale phylogeny and comparative genomics of the fungal order Sordariales.</title>
        <authorList>
            <person name="Hensen N."/>
            <person name="Bonometti L."/>
            <person name="Westerberg I."/>
            <person name="Brannstrom I.O."/>
            <person name="Guillou S."/>
            <person name="Cros-Aarteil S."/>
            <person name="Calhoun S."/>
            <person name="Haridas S."/>
            <person name="Kuo A."/>
            <person name="Mondo S."/>
            <person name="Pangilinan J."/>
            <person name="Riley R."/>
            <person name="LaButti K."/>
            <person name="Andreopoulos B."/>
            <person name="Lipzen A."/>
            <person name="Chen C."/>
            <person name="Yan M."/>
            <person name="Daum C."/>
            <person name="Ng V."/>
            <person name="Clum A."/>
            <person name="Steindorff A."/>
            <person name="Ohm R.A."/>
            <person name="Martin F."/>
            <person name="Silar P."/>
            <person name="Natvig D.O."/>
            <person name="Lalanne C."/>
            <person name="Gautier V."/>
            <person name="Ament-Velasquez S.L."/>
            <person name="Kruys A."/>
            <person name="Hutchinson M.I."/>
            <person name="Powell A.J."/>
            <person name="Barry K."/>
            <person name="Miller A.N."/>
            <person name="Grigoriev I.V."/>
            <person name="Debuchy R."/>
            <person name="Gladieux P."/>
            <person name="Hiltunen Thoren M."/>
            <person name="Johannesson H."/>
        </authorList>
    </citation>
    <scope>NUCLEOTIDE SEQUENCE</scope>
    <source>
        <strain evidence="15">CBS 538.74</strain>
    </source>
</reference>
<dbReference type="InterPro" id="IPR001579">
    <property type="entry name" value="Glyco_hydro_18_chit_AS"/>
</dbReference>
<evidence type="ECO:0000259" key="14">
    <source>
        <dbReference type="PROSITE" id="PS51910"/>
    </source>
</evidence>
<feature type="domain" description="GH18" evidence="14">
    <location>
        <begin position="40"/>
        <end position="406"/>
    </location>
</feature>
<dbReference type="PANTHER" id="PTHR11177">
    <property type="entry name" value="CHITINASE"/>
    <property type="match status" value="1"/>
</dbReference>
<dbReference type="PANTHER" id="PTHR11177:SF365">
    <property type="entry name" value="ENDOCHITINASE B"/>
    <property type="match status" value="1"/>
</dbReference>
<evidence type="ECO:0000256" key="10">
    <source>
        <dbReference type="ARBA" id="ARBA00023295"/>
    </source>
</evidence>
<dbReference type="EC" id="3.2.1.14" evidence="4"/>
<dbReference type="GO" id="GO:0005576">
    <property type="term" value="C:extracellular region"/>
    <property type="evidence" value="ECO:0007669"/>
    <property type="project" value="UniProtKB-SubCell"/>
</dbReference>
<dbReference type="InterPro" id="IPR029070">
    <property type="entry name" value="Chitinase_insertion_sf"/>
</dbReference>
<keyword evidence="8" id="KW-0146">Chitin degradation</keyword>
<dbReference type="PROSITE" id="PS01095">
    <property type="entry name" value="GH18_1"/>
    <property type="match status" value="1"/>
</dbReference>
<keyword evidence="16" id="KW-1185">Reference proteome</keyword>
<dbReference type="GO" id="GO:0008843">
    <property type="term" value="F:endochitinase activity"/>
    <property type="evidence" value="ECO:0007669"/>
    <property type="project" value="UniProtKB-EC"/>
</dbReference>
<comment type="similarity">
    <text evidence="3">Belongs to the glycosyl hydrolase 18 family. Chitinase class V subfamily.</text>
</comment>
<evidence type="ECO:0000256" key="3">
    <source>
        <dbReference type="ARBA" id="ARBA00008682"/>
    </source>
</evidence>
<sequence>MAFSLKRAALAALAFCTLLTGATPVPSAEAEVDKRQSSGYKNIVYFTNWGIYGRNYQPDQLPASQLTHVLYAFANVRTSGEVFLSDTWADTDKHYPGDSWNDVGTNVYGCAKQLFLLKKSHRQLKTLLSIGGWTYSVTFPAAASTPTTRALFASSAVRLLADLGFDGLDIDWEYPANPTEAANFVLLLQAVRAALDAHATAHAPGYHYLLTIASPAGPANYAHLPLAEISATLDFFNLMAYDYSGAWTTTAAHQANLYPNPNSNASTPFSTDAAVKAYLAAGVPASKIVLGMPLYGRTFANTAGIGQPYQGVGSGGSWETGIWDYKVLPRGGAAQEMYDGVAGATYSYDAAARELVSYDTVEMVKRKVGYVKGKGMGGSMFWEASGDRTDEGGSLIGASFRELGAVDGGQNLLRYPDSRYDNVRAGFA</sequence>
<keyword evidence="9" id="KW-0119">Carbohydrate metabolism</keyword>
<reference evidence="15" key="2">
    <citation type="submission" date="2023-05" db="EMBL/GenBank/DDBJ databases">
        <authorList>
            <consortium name="Lawrence Berkeley National Laboratory"/>
            <person name="Steindorff A."/>
            <person name="Hensen N."/>
            <person name="Bonometti L."/>
            <person name="Westerberg I."/>
            <person name="Brannstrom I.O."/>
            <person name="Guillou S."/>
            <person name="Cros-Aarteil S."/>
            <person name="Calhoun S."/>
            <person name="Haridas S."/>
            <person name="Kuo A."/>
            <person name="Mondo S."/>
            <person name="Pangilinan J."/>
            <person name="Riley R."/>
            <person name="Labutti K."/>
            <person name="Andreopoulos B."/>
            <person name="Lipzen A."/>
            <person name="Chen C."/>
            <person name="Yanf M."/>
            <person name="Daum C."/>
            <person name="Ng V."/>
            <person name="Clum A."/>
            <person name="Ohm R."/>
            <person name="Martin F."/>
            <person name="Silar P."/>
            <person name="Natvig D."/>
            <person name="Lalanne C."/>
            <person name="Gautier V."/>
            <person name="Ament-Velasquez S.L."/>
            <person name="Kruys A."/>
            <person name="Hutchinson M.I."/>
            <person name="Powell A.J."/>
            <person name="Barry K."/>
            <person name="Miller A.N."/>
            <person name="Grigoriev I.V."/>
            <person name="Debuchy R."/>
            <person name="Gladieux P."/>
            <person name="Thoren M.H."/>
            <person name="Johannesson H."/>
        </authorList>
    </citation>
    <scope>NUCLEOTIDE SEQUENCE</scope>
    <source>
        <strain evidence="15">CBS 538.74</strain>
    </source>
</reference>
<keyword evidence="7 12" id="KW-0378">Hydrolase</keyword>
<evidence type="ECO:0000256" key="9">
    <source>
        <dbReference type="ARBA" id="ARBA00023277"/>
    </source>
</evidence>
<dbReference type="PROSITE" id="PS51910">
    <property type="entry name" value="GH18_2"/>
    <property type="match status" value="1"/>
</dbReference>
<dbReference type="Gene3D" id="3.10.50.10">
    <property type="match status" value="1"/>
</dbReference>
<dbReference type="FunFam" id="3.10.50.10:FF:000005">
    <property type="entry name" value="Endochitinase B1"/>
    <property type="match status" value="1"/>
</dbReference>
<feature type="chain" id="PRO_5042944253" description="chitinase" evidence="13">
    <location>
        <begin position="31"/>
        <end position="428"/>
    </location>
</feature>
<evidence type="ECO:0000256" key="5">
    <source>
        <dbReference type="ARBA" id="ARBA00022525"/>
    </source>
</evidence>
<keyword evidence="11" id="KW-0624">Polysaccharide degradation</keyword>
<keyword evidence="6 13" id="KW-0732">Signal</keyword>